<evidence type="ECO:0000256" key="2">
    <source>
        <dbReference type="ARBA" id="ARBA00022475"/>
    </source>
</evidence>
<feature type="transmembrane region" description="Helical" evidence="6">
    <location>
        <begin position="129"/>
        <end position="150"/>
    </location>
</feature>
<evidence type="ECO:0000313" key="7">
    <source>
        <dbReference type="EMBL" id="KGR77340.1"/>
    </source>
</evidence>
<reference evidence="7 8" key="1">
    <citation type="submission" date="2014-02" db="EMBL/GenBank/DDBJ databases">
        <title>Draft genome sequence of Lysinibacillus sinduriensis JCM 15800.</title>
        <authorList>
            <person name="Zhang F."/>
            <person name="Wang G."/>
            <person name="Zhang L."/>
        </authorList>
    </citation>
    <scope>NUCLEOTIDE SEQUENCE [LARGE SCALE GENOMIC DNA]</scope>
    <source>
        <strain evidence="7 8">JCM 15800</strain>
    </source>
</reference>
<feature type="transmembrane region" description="Helical" evidence="6">
    <location>
        <begin position="95"/>
        <end position="117"/>
    </location>
</feature>
<comment type="subcellular location">
    <subcellularLocation>
        <location evidence="1">Cell membrane</location>
        <topology evidence="1">Multi-pass membrane protein</topology>
    </subcellularLocation>
</comment>
<comment type="caution">
    <text evidence="7">The sequence shown here is derived from an EMBL/GenBank/DDBJ whole genome shotgun (WGS) entry which is preliminary data.</text>
</comment>
<keyword evidence="8" id="KW-1185">Reference proteome</keyword>
<dbReference type="CDD" id="cd06579">
    <property type="entry name" value="TM_PBP1_transp_AraH_like"/>
    <property type="match status" value="1"/>
</dbReference>
<accession>A0A0A3I1J6</accession>
<evidence type="ECO:0000256" key="4">
    <source>
        <dbReference type="ARBA" id="ARBA00022989"/>
    </source>
</evidence>
<protein>
    <submittedName>
        <fullName evidence="7">Ribose ABC transporter permease</fullName>
    </submittedName>
</protein>
<evidence type="ECO:0000313" key="8">
    <source>
        <dbReference type="Proteomes" id="UP000030408"/>
    </source>
</evidence>
<feature type="transmembrane region" description="Helical" evidence="6">
    <location>
        <begin position="273"/>
        <end position="293"/>
    </location>
</feature>
<dbReference type="EMBL" id="JPVO01000039">
    <property type="protein sequence ID" value="KGR77340.1"/>
    <property type="molecule type" value="Genomic_DNA"/>
</dbReference>
<name>A0A0A3I1J6_9BACL</name>
<dbReference type="STRING" id="1384057.CD33_03305"/>
<feature type="transmembrane region" description="Helical" evidence="6">
    <location>
        <begin position="299"/>
        <end position="317"/>
    </location>
</feature>
<evidence type="ECO:0000256" key="6">
    <source>
        <dbReference type="SAM" id="Phobius"/>
    </source>
</evidence>
<dbReference type="Proteomes" id="UP000030408">
    <property type="component" value="Unassembled WGS sequence"/>
</dbReference>
<gene>
    <name evidence="7" type="ORF">CD33_03305</name>
</gene>
<keyword evidence="2" id="KW-1003">Cell membrane</keyword>
<dbReference type="Pfam" id="PF02653">
    <property type="entry name" value="BPD_transp_2"/>
    <property type="match status" value="1"/>
</dbReference>
<organism evidence="7 8">
    <name type="scientific">Ureibacillus sinduriensis BLB-1 = JCM 15800</name>
    <dbReference type="NCBI Taxonomy" id="1384057"/>
    <lineage>
        <taxon>Bacteria</taxon>
        <taxon>Bacillati</taxon>
        <taxon>Bacillota</taxon>
        <taxon>Bacilli</taxon>
        <taxon>Bacillales</taxon>
        <taxon>Caryophanaceae</taxon>
        <taxon>Ureibacillus</taxon>
    </lineage>
</organism>
<feature type="transmembrane region" description="Helical" evidence="6">
    <location>
        <begin position="170"/>
        <end position="188"/>
    </location>
</feature>
<feature type="transmembrane region" description="Helical" evidence="6">
    <location>
        <begin position="17"/>
        <end position="37"/>
    </location>
</feature>
<evidence type="ECO:0000256" key="3">
    <source>
        <dbReference type="ARBA" id="ARBA00022692"/>
    </source>
</evidence>
<dbReference type="PANTHER" id="PTHR32196:SF72">
    <property type="entry name" value="RIBOSE IMPORT PERMEASE PROTEIN RBSC"/>
    <property type="match status" value="1"/>
</dbReference>
<evidence type="ECO:0000256" key="1">
    <source>
        <dbReference type="ARBA" id="ARBA00004651"/>
    </source>
</evidence>
<keyword evidence="4 6" id="KW-1133">Transmembrane helix</keyword>
<dbReference type="GO" id="GO:0022857">
    <property type="term" value="F:transmembrane transporter activity"/>
    <property type="evidence" value="ECO:0007669"/>
    <property type="project" value="InterPro"/>
</dbReference>
<dbReference type="PANTHER" id="PTHR32196">
    <property type="entry name" value="ABC TRANSPORTER PERMEASE PROTEIN YPHD-RELATED-RELATED"/>
    <property type="match status" value="1"/>
</dbReference>
<dbReference type="GO" id="GO:0005886">
    <property type="term" value="C:plasma membrane"/>
    <property type="evidence" value="ECO:0007669"/>
    <property type="project" value="UniProtKB-SubCell"/>
</dbReference>
<feature type="transmembrane region" description="Helical" evidence="6">
    <location>
        <begin position="246"/>
        <end position="266"/>
    </location>
</feature>
<feature type="transmembrane region" description="Helical" evidence="6">
    <location>
        <begin position="219"/>
        <end position="240"/>
    </location>
</feature>
<dbReference type="AlphaFoldDB" id="A0A0A3I1J6"/>
<keyword evidence="5 6" id="KW-0472">Membrane</keyword>
<keyword evidence="3 6" id="KW-0812">Transmembrane</keyword>
<dbReference type="InterPro" id="IPR001851">
    <property type="entry name" value="ABC_transp_permease"/>
</dbReference>
<proteinExistence type="predicted"/>
<feature type="transmembrane region" description="Helical" evidence="6">
    <location>
        <begin position="43"/>
        <end position="64"/>
    </location>
</feature>
<dbReference type="eggNOG" id="COG1172">
    <property type="taxonomic scope" value="Bacteria"/>
</dbReference>
<sequence length="322" mass="33537">MEAPKLKKTTGGKLQQFLAIGSLVVLVIFFSIASPNFMQWSNIIGILLSTAVIGILALGATFVIITGGIDLSVGTVMTLSSVMTGIIIVNANLPLIFGIIGGILTGALCGMLCGFAITKLGIPPFVATLAMMMIAKGLALVISDAAPIYFTDHEMFSKIALGTIIPGIDIPNAVLIFFILGIIAAVILSKTILGRFNFAIGSNEEATKLSGISVDRWKIAIYGLAGVFTGIAGVLMASRLNSAQPALGQGYELEAIAAVVIGGTSLSGGKGTIIGTIIGALIMSVLTNGLRVLSIPQEWQTVVVGVVIIFAVYMDILRRRKK</sequence>
<evidence type="ECO:0000256" key="5">
    <source>
        <dbReference type="ARBA" id="ARBA00023136"/>
    </source>
</evidence>